<feature type="domain" description="Bulb-type lectin" evidence="2">
    <location>
        <begin position="43"/>
        <end position="150"/>
    </location>
</feature>
<dbReference type="InterPro" id="IPR001480">
    <property type="entry name" value="Bulb-type_lectin_dom"/>
</dbReference>
<evidence type="ECO:0000256" key="1">
    <source>
        <dbReference type="SAM" id="SignalP"/>
    </source>
</evidence>
<dbReference type="OrthoDB" id="3821665at2"/>
<dbReference type="InterPro" id="IPR036426">
    <property type="entry name" value="Bulb-type_lectin_dom_sf"/>
</dbReference>
<dbReference type="SUPFAM" id="SSF51110">
    <property type="entry name" value="alpha-D-mannose-specific plant lectins"/>
    <property type="match status" value="2"/>
</dbReference>
<dbReference type="RefSeq" id="WP_134120716.1">
    <property type="nucleotide sequence ID" value="NZ_SODF01000002.1"/>
</dbReference>
<sequence length="265" mass="28209">MITRRWAAVAGALAVAGAAILGSSPAGAATTSTASVTKAAAVKDTLLPGQKLLALQSIKSASGVFTLTMQRNGNVTLLQRGVVEPLWISHTFRPGSVLVMGTDGVMRIIYGRTAIWSMGVASAQAKLVLPNTGLLGIYNTRGKAVWNRHMVIGTLMPNALLRAPEGTTGRDVTMYSVNRVYTLQLLTNGNLVFLKNGKTVLWSTGKTQYPGSTAWIDSSGRFGTLNQGGDETWGYDSRRAGTVVQIRDDGHFLLINGKTIVKTFV</sequence>
<dbReference type="Gene3D" id="2.90.10.10">
    <property type="entry name" value="Bulb-type lectin domain"/>
    <property type="match status" value="2"/>
</dbReference>
<comment type="caution">
    <text evidence="3">The sequence shown here is derived from an EMBL/GenBank/DDBJ whole genome shotgun (WGS) entry which is preliminary data.</text>
</comment>
<keyword evidence="1" id="KW-0732">Signal</keyword>
<dbReference type="PROSITE" id="PS50927">
    <property type="entry name" value="BULB_LECTIN"/>
    <property type="match status" value="1"/>
</dbReference>
<evidence type="ECO:0000313" key="4">
    <source>
        <dbReference type="Proteomes" id="UP000295447"/>
    </source>
</evidence>
<keyword evidence="4" id="KW-1185">Reference proteome</keyword>
<dbReference type="Gene3D" id="2.90.10.30">
    <property type="match status" value="1"/>
</dbReference>
<name>A0A4R7ZM05_9ACTN</name>
<proteinExistence type="predicted"/>
<gene>
    <name evidence="3" type="ORF">EV650_4206</name>
</gene>
<dbReference type="EMBL" id="SODF01000002">
    <property type="protein sequence ID" value="TDW17631.1"/>
    <property type="molecule type" value="Genomic_DNA"/>
</dbReference>
<feature type="chain" id="PRO_5020479836" description="Bulb-type lectin domain-containing protein" evidence="1">
    <location>
        <begin position="29"/>
        <end position="265"/>
    </location>
</feature>
<protein>
    <recommendedName>
        <fullName evidence="2">Bulb-type lectin domain-containing protein</fullName>
    </recommendedName>
</protein>
<organism evidence="3 4">
    <name type="scientific">Kribbella kalugense</name>
    <dbReference type="NCBI Taxonomy" id="2512221"/>
    <lineage>
        <taxon>Bacteria</taxon>
        <taxon>Bacillati</taxon>
        <taxon>Actinomycetota</taxon>
        <taxon>Actinomycetes</taxon>
        <taxon>Propionibacteriales</taxon>
        <taxon>Kribbellaceae</taxon>
        <taxon>Kribbella</taxon>
    </lineage>
</organism>
<evidence type="ECO:0000313" key="3">
    <source>
        <dbReference type="EMBL" id="TDW17631.1"/>
    </source>
</evidence>
<evidence type="ECO:0000259" key="2">
    <source>
        <dbReference type="PROSITE" id="PS50927"/>
    </source>
</evidence>
<reference evidence="3 4" key="1">
    <citation type="submission" date="2019-03" db="EMBL/GenBank/DDBJ databases">
        <title>Genomic Encyclopedia of Type Strains, Phase III (KMG-III): the genomes of soil and plant-associated and newly described type strains.</title>
        <authorList>
            <person name="Whitman W."/>
        </authorList>
    </citation>
    <scope>NUCLEOTIDE SEQUENCE [LARGE SCALE GENOMIC DNA]</scope>
    <source>
        <strain evidence="3 4">VKM Ac-2570</strain>
    </source>
</reference>
<dbReference type="AlphaFoldDB" id="A0A4R7ZM05"/>
<feature type="signal peptide" evidence="1">
    <location>
        <begin position="1"/>
        <end position="28"/>
    </location>
</feature>
<accession>A0A4R7ZM05</accession>
<dbReference type="Proteomes" id="UP000295447">
    <property type="component" value="Unassembled WGS sequence"/>
</dbReference>